<keyword evidence="1" id="KW-1185">Reference proteome</keyword>
<proteinExistence type="predicted"/>
<reference evidence="2" key="1">
    <citation type="submission" date="2022-11" db="UniProtKB">
        <authorList>
            <consortium name="WormBaseParasite"/>
        </authorList>
    </citation>
    <scope>IDENTIFICATION</scope>
</reference>
<organism evidence="1 2">
    <name type="scientific">Acrobeloides nanus</name>
    <dbReference type="NCBI Taxonomy" id="290746"/>
    <lineage>
        <taxon>Eukaryota</taxon>
        <taxon>Metazoa</taxon>
        <taxon>Ecdysozoa</taxon>
        <taxon>Nematoda</taxon>
        <taxon>Chromadorea</taxon>
        <taxon>Rhabditida</taxon>
        <taxon>Tylenchina</taxon>
        <taxon>Cephalobomorpha</taxon>
        <taxon>Cephaloboidea</taxon>
        <taxon>Cephalobidae</taxon>
        <taxon>Acrobeloides</taxon>
    </lineage>
</organism>
<dbReference type="WBParaSite" id="ACRNAN_scaffold8369.g23850.t1">
    <property type="protein sequence ID" value="ACRNAN_scaffold8369.g23850.t1"/>
    <property type="gene ID" value="ACRNAN_scaffold8369.g23850"/>
</dbReference>
<name>A0A914EIJ0_9BILA</name>
<dbReference type="AlphaFoldDB" id="A0A914EIJ0"/>
<accession>A0A914EIJ0</accession>
<evidence type="ECO:0000313" key="1">
    <source>
        <dbReference type="Proteomes" id="UP000887540"/>
    </source>
</evidence>
<protein>
    <submittedName>
        <fullName evidence="2">Uncharacterized protein</fullName>
    </submittedName>
</protein>
<dbReference type="Proteomes" id="UP000887540">
    <property type="component" value="Unplaced"/>
</dbReference>
<evidence type="ECO:0000313" key="2">
    <source>
        <dbReference type="WBParaSite" id="ACRNAN_scaffold8369.g23850.t1"/>
    </source>
</evidence>
<sequence length="70" mass="8222">MHRCGHFFLFDVGAVPEQRRDEEKFLLLAPKTTQLFSYVTTPCCHIPVDLFNVTIRLLSYGVFHRVSYLF</sequence>